<evidence type="ECO:0000313" key="3">
    <source>
        <dbReference type="EMBL" id="CDZ75778.1"/>
    </source>
</evidence>
<feature type="region of interest" description="Disordered" evidence="1">
    <location>
        <begin position="116"/>
        <end position="224"/>
    </location>
</feature>
<dbReference type="OrthoDB" id="4103069at2"/>
<dbReference type="AlphaFoldDB" id="A0A078KVM9"/>
<evidence type="ECO:0000259" key="2">
    <source>
        <dbReference type="PROSITE" id="PS50011"/>
    </source>
</evidence>
<dbReference type="PROSITE" id="PS50011">
    <property type="entry name" value="PROTEIN_KINASE_DOM"/>
    <property type="match status" value="1"/>
</dbReference>
<dbReference type="InterPro" id="IPR000719">
    <property type="entry name" value="Prot_kinase_dom"/>
</dbReference>
<keyword evidence="3" id="KW-0418">Kinase</keyword>
<dbReference type="PANTHER" id="PTHR44167">
    <property type="entry name" value="OVARIAN-SPECIFIC SERINE/THREONINE-PROTEIN KINASE LOK-RELATED"/>
    <property type="match status" value="1"/>
</dbReference>
<feature type="compositionally biased region" description="Basic and acidic residues" evidence="1">
    <location>
        <begin position="143"/>
        <end position="152"/>
    </location>
</feature>
<proteinExistence type="predicted"/>
<dbReference type="SUPFAM" id="SSF56112">
    <property type="entry name" value="Protein kinase-like (PK-like)"/>
    <property type="match status" value="1"/>
</dbReference>
<dbReference type="Proteomes" id="UP000044071">
    <property type="component" value="Unassembled WGS sequence"/>
</dbReference>
<organism evidence="3 4">
    <name type="scientific">Legionella massiliensis</name>
    <dbReference type="NCBI Taxonomy" id="1034943"/>
    <lineage>
        <taxon>Bacteria</taxon>
        <taxon>Pseudomonadati</taxon>
        <taxon>Pseudomonadota</taxon>
        <taxon>Gammaproteobacteria</taxon>
        <taxon>Legionellales</taxon>
        <taxon>Legionellaceae</taxon>
        <taxon>Legionella</taxon>
    </lineage>
</organism>
<name>A0A078KVM9_9GAMM</name>
<feature type="domain" description="Protein kinase" evidence="2">
    <location>
        <begin position="295"/>
        <end position="562"/>
    </location>
</feature>
<keyword evidence="4" id="KW-1185">Reference proteome</keyword>
<dbReference type="GO" id="GO:0005524">
    <property type="term" value="F:ATP binding"/>
    <property type="evidence" value="ECO:0007669"/>
    <property type="project" value="InterPro"/>
</dbReference>
<evidence type="ECO:0000313" key="4">
    <source>
        <dbReference type="Proteomes" id="UP000044071"/>
    </source>
</evidence>
<accession>A0A078KVM9</accession>
<dbReference type="SMART" id="SM00220">
    <property type="entry name" value="S_TKc"/>
    <property type="match status" value="1"/>
</dbReference>
<dbReference type="GO" id="GO:0004674">
    <property type="term" value="F:protein serine/threonine kinase activity"/>
    <property type="evidence" value="ECO:0007669"/>
    <property type="project" value="TreeGrafter"/>
</dbReference>
<feature type="region of interest" description="Disordered" evidence="1">
    <location>
        <begin position="78"/>
        <end position="97"/>
    </location>
</feature>
<evidence type="ECO:0000256" key="1">
    <source>
        <dbReference type="SAM" id="MobiDB-lite"/>
    </source>
</evidence>
<dbReference type="STRING" id="1034943.BN59_00036"/>
<gene>
    <name evidence="3" type="ORF">BN59_00036</name>
</gene>
<dbReference type="Pfam" id="PF00069">
    <property type="entry name" value="Pkinase"/>
    <property type="match status" value="1"/>
</dbReference>
<dbReference type="Gene3D" id="1.10.510.10">
    <property type="entry name" value="Transferase(Phosphotransferase) domain 1"/>
    <property type="match status" value="1"/>
</dbReference>
<dbReference type="eggNOG" id="COG0515">
    <property type="taxonomic scope" value="Bacteria"/>
</dbReference>
<dbReference type="InterPro" id="IPR011009">
    <property type="entry name" value="Kinase-like_dom_sf"/>
</dbReference>
<dbReference type="RefSeq" id="WP_052403053.1">
    <property type="nucleotide sequence ID" value="NZ_CCVW01000001.1"/>
</dbReference>
<protein>
    <submittedName>
        <fullName evidence="3">Serine/threonine kinase US3</fullName>
    </submittedName>
</protein>
<sequence length="671" mass="76799">MQNTTSITTSLEKEQVKMRTAAKEELLREWREEIKADPFLSPEIKTIIGFQIDKLGLYAYLDNEAALKSDVEPKGTVEKRLGSESAPAKPQPNAETKTVTIDDLVHVSFFPTRQKHSLTLDTSKAHRKEKESPRNRHSPKSMESPKRKDSLKGSDALKSSDCSKDKDPPATKNIEAAEFSKSQDSPKRKISSSSPRMFITEEETTDFPKRRKQSLKSSLNGKKDSSVTPGFFDTLPISQEILVEYLKYAKPYLEKADGNIDVLPDLDRPNIELIVTPHRDMKTNTEHPQKTVILIDRNQLEGEGAYNQVIRGFDLINRQYLAVKLLSPIVTATSREKEIENLKKRKWFYGCYRLTQVDQYALVMKLIPGDTLLETLYVIDPKVSKDHIYANYCPEKKKLSFELQFKIIASLMKQLAKLHDKYKLLHRDLKPANIKVYFANGKIKVRIIDLGDAIPVDSKAVELCGTDGYLDDRVSSLIDPVPFDIYADIFSAAVIIAEILTKSNYQQKIREEKSKVTADIVTPRISGWQIQKMLEDVFKPEPDEADNFGSFEDHERNMQNFILLELKKLAKKMLTTRLNGSSLTEEIERLDTIDKDCQQFSEEVRRYWDSCKQLEISTQQLQSTVNAIHERYTAGLFFPQKKFQINSIKSATECFKSIHTETEESSMKLFT</sequence>
<dbReference type="EMBL" id="CCSB01000001">
    <property type="protein sequence ID" value="CDZ75778.1"/>
    <property type="molecule type" value="Genomic_DNA"/>
</dbReference>
<dbReference type="PANTHER" id="PTHR44167:SF24">
    <property type="entry name" value="SERINE_THREONINE-PROTEIN KINASE CHK2"/>
    <property type="match status" value="1"/>
</dbReference>
<keyword evidence="3" id="KW-0808">Transferase</keyword>
<reference evidence="3 4" key="1">
    <citation type="submission" date="2014-06" db="EMBL/GenBank/DDBJ databases">
        <authorList>
            <person name="Urmite Genomes Urmite Genomes"/>
        </authorList>
    </citation>
    <scope>NUCLEOTIDE SEQUENCE [LARGE SCALE GENOMIC DNA]</scope>
</reference>